<proteinExistence type="predicted"/>
<dbReference type="EC" id="1.1.1.95" evidence="5"/>
<evidence type="ECO:0000256" key="1">
    <source>
        <dbReference type="ARBA" id="ARBA00022857"/>
    </source>
</evidence>
<dbReference type="GO" id="GO:0016618">
    <property type="term" value="F:hydroxypyruvate reductase [NAD(P)H] activity"/>
    <property type="evidence" value="ECO:0007669"/>
    <property type="project" value="TreeGrafter"/>
</dbReference>
<reference evidence="5 6" key="1">
    <citation type="journal article" date="2015" name="Genome Announc.">
        <title>Complete Genome Sequence of Cupriavidus basilensis 4G11, Isolated from the Oak Ridge Field Research Center Site.</title>
        <authorList>
            <person name="Ray J."/>
            <person name="Waters R.J."/>
            <person name="Skerker J.M."/>
            <person name="Kuehl J.V."/>
            <person name="Price M.N."/>
            <person name="Huang J."/>
            <person name="Chakraborty R."/>
            <person name="Arkin A.P."/>
            <person name="Deutschbauer A."/>
        </authorList>
    </citation>
    <scope>NUCLEOTIDE SEQUENCE [LARGE SCALE GENOMIC DNA]</scope>
    <source>
        <strain evidence="5">4G11</strain>
    </source>
</reference>
<dbReference type="STRING" id="68895.RR42_m1065"/>
<evidence type="ECO:0000256" key="2">
    <source>
        <dbReference type="ARBA" id="ARBA00023002"/>
    </source>
</evidence>
<keyword evidence="3" id="KW-0520">NAD</keyword>
<dbReference type="InterPro" id="IPR006140">
    <property type="entry name" value="D-isomer_DH_NAD-bd"/>
</dbReference>
<dbReference type="RefSeq" id="WP_043344636.1">
    <property type="nucleotide sequence ID" value="NZ_CP010536.1"/>
</dbReference>
<evidence type="ECO:0000313" key="5">
    <source>
        <dbReference type="EMBL" id="AJG18472.1"/>
    </source>
</evidence>
<dbReference type="InterPro" id="IPR036291">
    <property type="entry name" value="NAD(P)-bd_dom_sf"/>
</dbReference>
<dbReference type="PANTHER" id="PTHR10996:SF178">
    <property type="entry name" value="2-HYDROXYACID DEHYDROGENASE YGL185C-RELATED"/>
    <property type="match status" value="1"/>
</dbReference>
<dbReference type="OrthoDB" id="9805416at2"/>
<evidence type="ECO:0000256" key="3">
    <source>
        <dbReference type="ARBA" id="ARBA00023027"/>
    </source>
</evidence>
<dbReference type="EMBL" id="CP010536">
    <property type="protein sequence ID" value="AJG18472.1"/>
    <property type="molecule type" value="Genomic_DNA"/>
</dbReference>
<dbReference type="SUPFAM" id="SSF51735">
    <property type="entry name" value="NAD(P)-binding Rossmann-fold domains"/>
    <property type="match status" value="1"/>
</dbReference>
<dbReference type="SUPFAM" id="SSF52283">
    <property type="entry name" value="Formate/glycerate dehydrogenase catalytic domain-like"/>
    <property type="match status" value="1"/>
</dbReference>
<dbReference type="AlphaFoldDB" id="A0A0C4Y0M7"/>
<protein>
    <submittedName>
        <fullName evidence="5">D-3-phosphoglycerate dehydrogenase</fullName>
        <ecNumber evidence="5">1.1.1.95</ecNumber>
    </submittedName>
</protein>
<dbReference type="Pfam" id="PF02826">
    <property type="entry name" value="2-Hacid_dh_C"/>
    <property type="match status" value="1"/>
</dbReference>
<dbReference type="PANTHER" id="PTHR10996">
    <property type="entry name" value="2-HYDROXYACID DEHYDROGENASE-RELATED"/>
    <property type="match status" value="1"/>
</dbReference>
<sequence length="316" mass="32386">MASGLHGEQQVLVLTRLALDAAWLAAQAPRYRFVAWNEAGDGARAIARAVLTNGSTGLSAAELATLPALELVASFGAGYENIDLAAARARGVRVCHAPDTNSQVVADHALTLMLALSRGIAALDRGVKSGQWESLRAPRPGVRGKTLGIVGLGNIGGKLAVLAQAMGMQVAYLRRGAPAAGHYAPYADPIALAAASDVLALTCPGGAATHHLVDAAVLRALGPRGLLVNVARGSVVDTVALVEALARGEIAGAALDVIETEPLVPAALRAMDQVILTPHLAGRSPETRVAQHTALVGNLDGWFLHGEPVHPVALPA</sequence>
<keyword evidence="6" id="KW-1185">Reference proteome</keyword>
<evidence type="ECO:0000313" key="6">
    <source>
        <dbReference type="Proteomes" id="UP000031843"/>
    </source>
</evidence>
<dbReference type="GO" id="GO:0005829">
    <property type="term" value="C:cytosol"/>
    <property type="evidence" value="ECO:0007669"/>
    <property type="project" value="TreeGrafter"/>
</dbReference>
<dbReference type="FunFam" id="3.40.50.720:FF:000213">
    <property type="entry name" value="Putative 2-hydroxyacid dehydrogenase"/>
    <property type="match status" value="1"/>
</dbReference>
<dbReference type="KEGG" id="cbw:RR42_m1065"/>
<dbReference type="CDD" id="cd12156">
    <property type="entry name" value="HPPR"/>
    <property type="match status" value="1"/>
</dbReference>
<feature type="domain" description="D-isomer specific 2-hydroxyacid dehydrogenase NAD-binding" evidence="4">
    <location>
        <begin position="110"/>
        <end position="281"/>
    </location>
</feature>
<dbReference type="InterPro" id="IPR050223">
    <property type="entry name" value="D-isomer_2-hydroxyacid_DH"/>
</dbReference>
<evidence type="ECO:0000259" key="4">
    <source>
        <dbReference type="Pfam" id="PF02826"/>
    </source>
</evidence>
<keyword evidence="2 5" id="KW-0560">Oxidoreductase</keyword>
<dbReference type="Gene3D" id="3.40.50.720">
    <property type="entry name" value="NAD(P)-binding Rossmann-like Domain"/>
    <property type="match status" value="2"/>
</dbReference>
<organism evidence="5 6">
    <name type="scientific">Cupriavidus basilensis</name>
    <dbReference type="NCBI Taxonomy" id="68895"/>
    <lineage>
        <taxon>Bacteria</taxon>
        <taxon>Pseudomonadati</taxon>
        <taxon>Pseudomonadota</taxon>
        <taxon>Betaproteobacteria</taxon>
        <taxon>Burkholderiales</taxon>
        <taxon>Burkholderiaceae</taxon>
        <taxon>Cupriavidus</taxon>
    </lineage>
</organism>
<dbReference type="Proteomes" id="UP000031843">
    <property type="component" value="Chromosome main"/>
</dbReference>
<gene>
    <name evidence="5" type="ORF">RR42_m1065</name>
</gene>
<dbReference type="GO" id="GO:0004617">
    <property type="term" value="F:phosphoglycerate dehydrogenase activity"/>
    <property type="evidence" value="ECO:0007669"/>
    <property type="project" value="UniProtKB-EC"/>
</dbReference>
<dbReference type="GO" id="GO:0051287">
    <property type="term" value="F:NAD binding"/>
    <property type="evidence" value="ECO:0007669"/>
    <property type="project" value="InterPro"/>
</dbReference>
<name>A0A0C4Y0M7_9BURK</name>
<keyword evidence="1" id="KW-0521">NADP</keyword>
<dbReference type="GO" id="GO:0030267">
    <property type="term" value="F:glyoxylate reductase (NADPH) activity"/>
    <property type="evidence" value="ECO:0007669"/>
    <property type="project" value="TreeGrafter"/>
</dbReference>
<accession>A0A0C4Y0M7</accession>